<feature type="transmembrane region" description="Helical" evidence="2">
    <location>
        <begin position="44"/>
        <end position="65"/>
    </location>
</feature>
<dbReference type="RefSeq" id="WP_068105601.1">
    <property type="nucleotide sequence ID" value="NZ_CP015079.1"/>
</dbReference>
<evidence type="ECO:0000256" key="1">
    <source>
        <dbReference type="SAM" id="MobiDB-lite"/>
    </source>
</evidence>
<evidence type="ECO:0000313" key="4">
    <source>
        <dbReference type="Proteomes" id="UP000077868"/>
    </source>
</evidence>
<dbReference type="OrthoDB" id="3781296at2"/>
<dbReference type="AlphaFoldDB" id="A0A1A9GEP4"/>
<dbReference type="Proteomes" id="UP000077868">
    <property type="component" value="Chromosome"/>
</dbReference>
<reference evidence="3 4" key="1">
    <citation type="submission" date="2016-03" db="EMBL/GenBank/DDBJ databases">
        <title>Complete genome sequence of a soil Actinobacterium, Nocardioides dokdonensis FR1436.</title>
        <authorList>
            <person name="Kwon S.-K."/>
            <person name="Kim K."/>
            <person name="Kim J.F."/>
        </authorList>
    </citation>
    <scope>NUCLEOTIDE SEQUENCE [LARGE SCALE GENOMIC DNA]</scope>
    <source>
        <strain evidence="3 4">FR1436</strain>
    </source>
</reference>
<name>A0A1A9GEP4_9ACTN</name>
<keyword evidence="2" id="KW-0472">Membrane</keyword>
<dbReference type="EMBL" id="CP015079">
    <property type="protein sequence ID" value="ANH36799.1"/>
    <property type="molecule type" value="Genomic_DNA"/>
</dbReference>
<feature type="region of interest" description="Disordered" evidence="1">
    <location>
        <begin position="67"/>
        <end position="86"/>
    </location>
</feature>
<keyword evidence="4" id="KW-1185">Reference proteome</keyword>
<keyword evidence="2" id="KW-1133">Transmembrane helix</keyword>
<evidence type="ECO:0000256" key="2">
    <source>
        <dbReference type="SAM" id="Phobius"/>
    </source>
</evidence>
<dbReference type="KEGG" id="ndk:I601_0346"/>
<gene>
    <name evidence="3" type="ORF">I601_0346</name>
</gene>
<evidence type="ECO:0000313" key="3">
    <source>
        <dbReference type="EMBL" id="ANH36799.1"/>
    </source>
</evidence>
<sequence length="387" mass="40763">MNEHLRSDEVGAALQREVSDLHDTPLTLGDVRGRARRIQRRRHGVRAAAAVTLAAVAVPAVLLLGGTDDRTDGVDPATPTPPGTSGTAVLHDGTVTLGDGRTVDLAIGDAAVSSLGVLSDGRMVLTTNTPEVVQVLSADGSEAATYPVELNTFAMGPTDDTAAWIAPDGRVQVLEAGIREPIGLQALPQRRRTFWTVDAVIGDECLMSGSGCRVLASDGDHTTTVVTMEGVADLEADEAFSVSDVSRDGGTWAVAFRPGRNEQFGCSGLYDVASDAVVARTCETSNLEFAPDGQHLLGTRGDNNMDGRVTVLDRDLTTVLTYQGVRDMVVSRSAWADAEALLLAVVGFEDQQWSLLRVPIDGSDPTTVMGPVDGGNPELESEFLPSM</sequence>
<dbReference type="PATRIC" id="fig|1300347.3.peg.347"/>
<accession>A0A1A9GEP4</accession>
<keyword evidence="2" id="KW-0812">Transmembrane</keyword>
<proteinExistence type="predicted"/>
<dbReference type="STRING" id="1300347.I601_0346"/>
<dbReference type="SUPFAM" id="SSF82171">
    <property type="entry name" value="DPP6 N-terminal domain-like"/>
    <property type="match status" value="1"/>
</dbReference>
<organism evidence="3 4">
    <name type="scientific">Nocardioides dokdonensis FR1436</name>
    <dbReference type="NCBI Taxonomy" id="1300347"/>
    <lineage>
        <taxon>Bacteria</taxon>
        <taxon>Bacillati</taxon>
        <taxon>Actinomycetota</taxon>
        <taxon>Actinomycetes</taxon>
        <taxon>Propionibacteriales</taxon>
        <taxon>Nocardioidaceae</taxon>
        <taxon>Nocardioides</taxon>
    </lineage>
</organism>
<protein>
    <submittedName>
        <fullName evidence="3">Uncharacterized protein</fullName>
    </submittedName>
</protein>